<dbReference type="EMBL" id="JARQWQ010000003">
    <property type="protein sequence ID" value="KAK2572819.1"/>
    <property type="molecule type" value="Genomic_DNA"/>
</dbReference>
<keyword evidence="2" id="KW-1185">Reference proteome</keyword>
<accession>A0AAD9R483</accession>
<reference evidence="1" key="2">
    <citation type="journal article" date="2023" name="Science">
        <title>Genomic signatures of disease resistance in endangered staghorn corals.</title>
        <authorList>
            <person name="Vollmer S.V."/>
            <person name="Selwyn J.D."/>
            <person name="Despard B.A."/>
            <person name="Roesel C.L."/>
        </authorList>
    </citation>
    <scope>NUCLEOTIDE SEQUENCE</scope>
    <source>
        <strain evidence="1">K2</strain>
    </source>
</reference>
<evidence type="ECO:0000313" key="1">
    <source>
        <dbReference type="EMBL" id="KAK2572819.1"/>
    </source>
</evidence>
<reference evidence="1" key="1">
    <citation type="journal article" date="2023" name="G3 (Bethesda)">
        <title>Whole genome assembly and annotation of the endangered Caribbean coral Acropora cervicornis.</title>
        <authorList>
            <person name="Selwyn J.D."/>
            <person name="Vollmer S.V."/>
        </authorList>
    </citation>
    <scope>NUCLEOTIDE SEQUENCE</scope>
    <source>
        <strain evidence="1">K2</strain>
    </source>
</reference>
<sequence length="106" mass="11969">MPQVKLEPATTLLNELVREPSLVWLRITGERTEVGFIGVYFEILGLDLERPDDDLLLELERDRPPLLLPPPLPLASTDSAAINRIAMHMKSTTVDTRIVYSPSYQV</sequence>
<comment type="caution">
    <text evidence="1">The sequence shown here is derived from an EMBL/GenBank/DDBJ whole genome shotgun (WGS) entry which is preliminary data.</text>
</comment>
<name>A0AAD9R483_ACRCE</name>
<evidence type="ECO:0000313" key="2">
    <source>
        <dbReference type="Proteomes" id="UP001249851"/>
    </source>
</evidence>
<organism evidence="1 2">
    <name type="scientific">Acropora cervicornis</name>
    <name type="common">Staghorn coral</name>
    <dbReference type="NCBI Taxonomy" id="6130"/>
    <lineage>
        <taxon>Eukaryota</taxon>
        <taxon>Metazoa</taxon>
        <taxon>Cnidaria</taxon>
        <taxon>Anthozoa</taxon>
        <taxon>Hexacorallia</taxon>
        <taxon>Scleractinia</taxon>
        <taxon>Astrocoeniina</taxon>
        <taxon>Acroporidae</taxon>
        <taxon>Acropora</taxon>
    </lineage>
</organism>
<proteinExistence type="predicted"/>
<dbReference type="AlphaFoldDB" id="A0AAD9R483"/>
<gene>
    <name evidence="1" type="ORF">P5673_001813</name>
</gene>
<protein>
    <submittedName>
        <fullName evidence="1">Uncharacterized protein</fullName>
    </submittedName>
</protein>
<dbReference type="Proteomes" id="UP001249851">
    <property type="component" value="Unassembled WGS sequence"/>
</dbReference>